<evidence type="ECO:0000313" key="4">
    <source>
        <dbReference type="Proteomes" id="UP000001555"/>
    </source>
</evidence>
<dbReference type="VEuPathDB" id="VectorBase:ISCW010434"/>
<keyword evidence="1" id="KW-0732">Signal</keyword>
<organism>
    <name type="scientific">Ixodes scapularis</name>
    <name type="common">Black-legged tick</name>
    <name type="synonym">Deer tick</name>
    <dbReference type="NCBI Taxonomy" id="6945"/>
    <lineage>
        <taxon>Eukaryota</taxon>
        <taxon>Metazoa</taxon>
        <taxon>Ecdysozoa</taxon>
        <taxon>Arthropoda</taxon>
        <taxon>Chelicerata</taxon>
        <taxon>Arachnida</taxon>
        <taxon>Acari</taxon>
        <taxon>Parasitiformes</taxon>
        <taxon>Ixodida</taxon>
        <taxon>Ixodoidea</taxon>
        <taxon>Ixodidae</taxon>
        <taxon>Ixodinae</taxon>
        <taxon>Ixodes</taxon>
    </lineage>
</organism>
<sequence length="112" mass="12317">MKTTLCLFVLVGVSTICILGTSLLDCPTCSEVQCREPAGSCQCGNYTTHCGCCHRCFKCAGEVCKPRLRDICQSEYECNVQVTAPNDPDFDVFGTCTYIPTTRRPRPEEYGG</sequence>
<dbReference type="Gene3D" id="4.10.40.20">
    <property type="match status" value="1"/>
</dbReference>
<evidence type="ECO:0000313" key="3">
    <source>
        <dbReference type="EnsemblMetazoa" id="ISCW010434-PA"/>
    </source>
</evidence>
<dbReference type="InterPro" id="IPR009030">
    <property type="entry name" value="Growth_fac_rcpt_cys_sf"/>
</dbReference>
<dbReference type="EMBL" id="DS875378">
    <property type="protein sequence ID" value="EEC14800.1"/>
    <property type="molecule type" value="Genomic_DNA"/>
</dbReference>
<name>B7Q7H8_IXOSC</name>
<reference evidence="2 4" key="1">
    <citation type="submission" date="2008-03" db="EMBL/GenBank/DDBJ databases">
        <title>Annotation of Ixodes scapularis.</title>
        <authorList>
            <consortium name="Ixodes scapularis Genome Project Consortium"/>
            <person name="Caler E."/>
            <person name="Hannick L.I."/>
            <person name="Bidwell S."/>
            <person name="Joardar V."/>
            <person name="Thiagarajan M."/>
            <person name="Amedeo P."/>
            <person name="Galinsky K.J."/>
            <person name="Schobel S."/>
            <person name="Inman J."/>
            <person name="Hostetler J."/>
            <person name="Miller J."/>
            <person name="Hammond M."/>
            <person name="Megy K."/>
            <person name="Lawson D."/>
            <person name="Kodira C."/>
            <person name="Sutton G."/>
            <person name="Meyer J."/>
            <person name="Hill C.A."/>
            <person name="Birren B."/>
            <person name="Nene V."/>
            <person name="Collins F."/>
            <person name="Alarcon-Chaidez F."/>
            <person name="Wikel S."/>
            <person name="Strausberg R."/>
        </authorList>
    </citation>
    <scope>NUCLEOTIDE SEQUENCE [LARGE SCALE GENOMIC DNA]</scope>
    <source>
        <strain evidence="4">Wikel</strain>
        <strain evidence="2">Wikel colony</strain>
    </source>
</reference>
<proteinExistence type="predicted"/>
<dbReference type="InParanoid" id="B7Q7H8"/>
<evidence type="ECO:0000313" key="2">
    <source>
        <dbReference type="EMBL" id="EEC14800.1"/>
    </source>
</evidence>
<feature type="signal peptide" evidence="1">
    <location>
        <begin position="1"/>
        <end position="20"/>
    </location>
</feature>
<feature type="chain" id="PRO_5010826732" evidence="1">
    <location>
        <begin position="21"/>
        <end position="112"/>
    </location>
</feature>
<dbReference type="EMBL" id="ABJB010899721">
    <property type="status" value="NOT_ANNOTATED_CDS"/>
    <property type="molecule type" value="Genomic_DNA"/>
</dbReference>
<dbReference type="HOGENOM" id="CLU_2148600_0_0_1"/>
<dbReference type="EnsemblMetazoa" id="ISCW010434-RA">
    <property type="protein sequence ID" value="ISCW010434-PA"/>
    <property type="gene ID" value="ISCW010434"/>
</dbReference>
<gene>
    <name evidence="2" type="ORF">IscW_ISCW010434</name>
</gene>
<reference evidence="3" key="2">
    <citation type="submission" date="2020-05" db="UniProtKB">
        <authorList>
            <consortium name="EnsemblMetazoa"/>
        </authorList>
    </citation>
    <scope>IDENTIFICATION</scope>
    <source>
        <strain evidence="3">wikel</strain>
    </source>
</reference>
<accession>B7Q7H8</accession>
<dbReference type="AlphaFoldDB" id="B7Q7H8"/>
<dbReference type="SUPFAM" id="SSF57184">
    <property type="entry name" value="Growth factor receptor domain"/>
    <property type="match status" value="1"/>
</dbReference>
<dbReference type="Proteomes" id="UP000001555">
    <property type="component" value="Unassembled WGS sequence"/>
</dbReference>
<evidence type="ECO:0000256" key="1">
    <source>
        <dbReference type="SAM" id="SignalP"/>
    </source>
</evidence>
<dbReference type="VEuPathDB" id="VectorBase:ISCI010434"/>
<protein>
    <submittedName>
        <fullName evidence="2 3">Secreted protein, putative</fullName>
    </submittedName>
</protein>
<keyword evidence="4" id="KW-1185">Reference proteome</keyword>
<dbReference type="PaxDb" id="6945-B7Q7H8"/>